<dbReference type="RefSeq" id="WP_180136345.1">
    <property type="nucleotide sequence ID" value="NZ_JABMKT010000041.1"/>
</dbReference>
<proteinExistence type="predicted"/>
<organism evidence="2 3">
    <name type="scientific">Streptobacillus felis</name>
    <dbReference type="NCBI Taxonomy" id="1384509"/>
    <lineage>
        <taxon>Bacteria</taxon>
        <taxon>Fusobacteriati</taxon>
        <taxon>Fusobacteriota</taxon>
        <taxon>Fusobacteriia</taxon>
        <taxon>Fusobacteriales</taxon>
        <taxon>Leptotrichiaceae</taxon>
        <taxon>Streptobacillus</taxon>
    </lineage>
</organism>
<protein>
    <submittedName>
        <fullName evidence="2">Uncharacterized protein</fullName>
    </submittedName>
</protein>
<evidence type="ECO:0000313" key="2">
    <source>
        <dbReference type="EMBL" id="NYV28392.1"/>
    </source>
</evidence>
<name>A0A7Z0PFR3_9FUSO</name>
<dbReference type="EMBL" id="JABMKT010000041">
    <property type="protein sequence ID" value="NYV28392.1"/>
    <property type="molecule type" value="Genomic_DNA"/>
</dbReference>
<accession>A0A7Z0PFR3</accession>
<reference evidence="2 3" key="1">
    <citation type="submission" date="2020-05" db="EMBL/GenBank/DDBJ databases">
        <title>Streptobacillus felis strain LHL191014123.</title>
        <authorList>
            <person name="Fawzy A."/>
            <person name="Rau J."/>
            <person name="Risse K."/>
            <person name="Schauerte N."/>
            <person name="Geiger C."/>
            <person name="Blom J."/>
            <person name="Imirzalioglu C."/>
            <person name="Falgenhauer J."/>
            <person name="Bach A."/>
            <person name="Herden C."/>
            <person name="Eisenberg T."/>
        </authorList>
    </citation>
    <scope>NUCLEOTIDE SEQUENCE [LARGE SCALE GENOMIC DNA]</scope>
    <source>
        <strain evidence="2 3">LHL191014123</strain>
    </source>
</reference>
<feature type="coiled-coil region" evidence="1">
    <location>
        <begin position="127"/>
        <end position="154"/>
    </location>
</feature>
<keyword evidence="1" id="KW-0175">Coiled coil</keyword>
<gene>
    <name evidence="2" type="ORF">HP397_06200</name>
</gene>
<evidence type="ECO:0000256" key="1">
    <source>
        <dbReference type="SAM" id="Coils"/>
    </source>
</evidence>
<comment type="caution">
    <text evidence="2">The sequence shown here is derived from an EMBL/GenBank/DDBJ whole genome shotgun (WGS) entry which is preliminary data.</text>
</comment>
<evidence type="ECO:0000313" key="3">
    <source>
        <dbReference type="Proteomes" id="UP000526184"/>
    </source>
</evidence>
<dbReference type="AlphaFoldDB" id="A0A7Z0PFR3"/>
<dbReference type="Proteomes" id="UP000526184">
    <property type="component" value="Unassembled WGS sequence"/>
</dbReference>
<sequence length="165" mass="18737">MKITIQQCIFLISNLTKKQNRIFLNLNSYSNVPLKVNGKDVFDKDQAKEMLAMYSELETINEDLATLKTALNEANATNLIDNKPLFFHLEDVKNKRNLLNFLERVLSSNSSTAESGVGVVNYGVLNQSFLKEEFDNLEKEVNSISEKIDLENSKISVKVNLKGKY</sequence>
<keyword evidence="3" id="KW-1185">Reference proteome</keyword>